<evidence type="ECO:0000259" key="1">
    <source>
        <dbReference type="Pfam" id="PF10740"/>
    </source>
</evidence>
<proteinExistence type="predicted"/>
<dbReference type="OrthoDB" id="2737584at2"/>
<dbReference type="InterPro" id="IPR019676">
    <property type="entry name" value="DUF2529"/>
</dbReference>
<dbReference type="KEGG" id="bthv:CQJ30_18245"/>
<dbReference type="eggNOG" id="COG4821">
    <property type="taxonomic scope" value="Bacteria"/>
</dbReference>
<evidence type="ECO:0000313" key="4">
    <source>
        <dbReference type="Proteomes" id="UP000032076"/>
    </source>
</evidence>
<dbReference type="Pfam" id="PF10740">
    <property type="entry name" value="DUF2529"/>
    <property type="match status" value="1"/>
</dbReference>
<evidence type="ECO:0000313" key="3">
    <source>
        <dbReference type="EMBL" id="KIO70892.1"/>
    </source>
</evidence>
<dbReference type="Proteomes" id="UP000032076">
    <property type="component" value="Unassembled WGS sequence"/>
</dbReference>
<name>A0A090J5D8_9BACI</name>
<reference evidence="2 5" key="1">
    <citation type="submission" date="2014-07" db="EMBL/GenBank/DDBJ databases">
        <authorList>
            <person name="Wibberg Daniel"/>
        </authorList>
    </citation>
    <scope>NUCLEOTIDE SEQUENCE [LARGE SCALE GENOMIC DNA]</scope>
</reference>
<feature type="domain" description="DUF2529" evidence="1">
    <location>
        <begin position="1"/>
        <end position="170"/>
    </location>
</feature>
<dbReference type="EMBL" id="CCRF01000102">
    <property type="protein sequence ID" value="CEE03135.1"/>
    <property type="molecule type" value="Genomic_DNA"/>
</dbReference>
<dbReference type="RefSeq" id="WP_034773253.1">
    <property type="nucleotide sequence ID" value="NZ_CCRF01000102.1"/>
</dbReference>
<dbReference type="GeneID" id="92962745"/>
<reference evidence="3 4" key="2">
    <citation type="submission" date="2015-01" db="EMBL/GenBank/DDBJ databases">
        <title>Draft Genome Sequences of Four Bacillus thermoamylovorans Strains, Isolated From Food Products.</title>
        <authorList>
            <person name="Krawcyk A.O."/>
            <person name="Berendsen E.M."/>
            <person name="Eijlander R.T."/>
            <person name="de Jong A."/>
            <person name="Wells-Bennik M."/>
            <person name="Kuipers O.P."/>
        </authorList>
    </citation>
    <scope>NUCLEOTIDE SEQUENCE [LARGE SCALE GENOMIC DNA]</scope>
    <source>
        <strain evidence="3 4">B4167</strain>
    </source>
</reference>
<protein>
    <recommendedName>
        <fullName evidence="1">DUF2529 domain-containing protein</fullName>
    </recommendedName>
</protein>
<gene>
    <name evidence="3" type="ORF">B4167_1299</name>
    <name evidence="2" type="ORF">BT1A1_3354</name>
</gene>
<dbReference type="Gene3D" id="3.40.50.10490">
    <property type="entry name" value="Glucose-6-phosphate isomerase like protein, domain 1"/>
    <property type="match status" value="1"/>
</dbReference>
<dbReference type="AlphaFoldDB" id="A0A090J5D8"/>
<accession>A0A090J5D8</accession>
<evidence type="ECO:0000313" key="5">
    <source>
        <dbReference type="Proteomes" id="UP000040576"/>
    </source>
</evidence>
<dbReference type="STRING" id="35841.B4167_1299"/>
<dbReference type="Proteomes" id="UP000040576">
    <property type="component" value="Unassembled WGS sequence"/>
</dbReference>
<sequence length="177" mass="19890">MSKIFTTQLIGRLQKISEQELDIEDAARLLAQALVGEGSIYIFGENDLRSVFLEAKYGQEPLQRVQEWTGDTFEQLSTADRVLIFSRNIANEQVVVLAKKLRSLQVPFVVVGSISVKDVNPVENLADVCINLHIDTGLVPDERGGRTMYPHAIAALYVYHSLKFRIDEIMEDYAFGS</sequence>
<dbReference type="PATRIC" id="fig|35841.6.peg.3990"/>
<evidence type="ECO:0000313" key="2">
    <source>
        <dbReference type="EMBL" id="CEE03135.1"/>
    </source>
</evidence>
<dbReference type="EMBL" id="JXLU01000136">
    <property type="protein sequence ID" value="KIO70892.1"/>
    <property type="molecule type" value="Genomic_DNA"/>
</dbReference>
<organism evidence="2 5">
    <name type="scientific">Caldibacillus thermoamylovorans</name>
    <dbReference type="NCBI Taxonomy" id="35841"/>
    <lineage>
        <taxon>Bacteria</taxon>
        <taxon>Bacillati</taxon>
        <taxon>Bacillota</taxon>
        <taxon>Bacilli</taxon>
        <taxon>Bacillales</taxon>
        <taxon>Bacillaceae</taxon>
        <taxon>Caldibacillus</taxon>
    </lineage>
</organism>
<keyword evidence="5" id="KW-1185">Reference proteome</keyword>